<organism evidence="1 2">
    <name type="scientific">Candidatus Saccharicenans subterraneus</name>
    <dbReference type="NCBI Taxonomy" id="2508984"/>
    <lineage>
        <taxon>Bacteria</taxon>
        <taxon>Candidatus Aminicenantota</taxon>
        <taxon>Candidatus Aminicenantia</taxon>
        <taxon>Candidatus Aminicenantales</taxon>
        <taxon>Candidatus Saccharicenantaceae</taxon>
        <taxon>Candidatus Saccharicenans</taxon>
    </lineage>
</organism>
<sequence length="67" mass="7859">MPRLGKQIYLRPRVILSTYYCIPVCLKFHLEKGTCSRLQDSRHGENKENLIPARKIEKKVVYPAVFL</sequence>
<gene>
    <name evidence="1" type="ORF">OP8BY_0640</name>
</gene>
<name>A0A3E2BKN4_9BACT</name>
<evidence type="ECO:0000313" key="2">
    <source>
        <dbReference type="Proteomes" id="UP000257323"/>
    </source>
</evidence>
<dbReference type="Proteomes" id="UP000257323">
    <property type="component" value="Unassembled WGS sequence"/>
</dbReference>
<comment type="caution">
    <text evidence="1">The sequence shown here is derived from an EMBL/GenBank/DDBJ whole genome shotgun (WGS) entry which is preliminary data.</text>
</comment>
<reference evidence="1 2" key="1">
    <citation type="submission" date="2018-08" db="EMBL/GenBank/DDBJ databases">
        <title>Genome analysis of the thermophilic bacterium of the candidate phylum Aminicenantes from deep subsurface aquifer revealed its physiology and ecological role.</title>
        <authorList>
            <person name="Kadnikov V.V."/>
            <person name="Mardanov A.V."/>
            <person name="Beletsky A.V."/>
            <person name="Karnachuk O.V."/>
            <person name="Ravin N.V."/>
        </authorList>
    </citation>
    <scope>NUCLEOTIDE SEQUENCE [LARGE SCALE GENOMIC DNA]</scope>
    <source>
        <strain evidence="1">BY38</strain>
    </source>
</reference>
<accession>A0A3E2BKN4</accession>
<dbReference type="AlphaFoldDB" id="A0A3E2BKN4"/>
<protein>
    <submittedName>
        <fullName evidence="1">Uncharacterized protein</fullName>
    </submittedName>
</protein>
<proteinExistence type="predicted"/>
<dbReference type="EMBL" id="QUAH01000012">
    <property type="protein sequence ID" value="RFT15176.1"/>
    <property type="molecule type" value="Genomic_DNA"/>
</dbReference>
<evidence type="ECO:0000313" key="1">
    <source>
        <dbReference type="EMBL" id="RFT15176.1"/>
    </source>
</evidence>